<evidence type="ECO:0000256" key="8">
    <source>
        <dbReference type="ARBA" id="ARBA00023077"/>
    </source>
</evidence>
<dbReference type="PANTHER" id="PTHR32552:SF81">
    <property type="entry name" value="TONB-DEPENDENT OUTER MEMBRANE RECEPTOR"/>
    <property type="match status" value="1"/>
</dbReference>
<dbReference type="InterPro" id="IPR000531">
    <property type="entry name" value="Beta-barrel_TonB"/>
</dbReference>
<dbReference type="InterPro" id="IPR036942">
    <property type="entry name" value="Beta-barrel_TonB_sf"/>
</dbReference>
<dbReference type="Pfam" id="PF07715">
    <property type="entry name" value="Plug"/>
    <property type="match status" value="1"/>
</dbReference>
<evidence type="ECO:0000256" key="11">
    <source>
        <dbReference type="PROSITE-ProRule" id="PRU01360"/>
    </source>
</evidence>
<keyword evidence="3 11" id="KW-1134">Transmembrane beta strand</keyword>
<accession>A0A317E642</accession>
<evidence type="ECO:0000313" key="18">
    <source>
        <dbReference type="EMBL" id="PWR21794.1"/>
    </source>
</evidence>
<evidence type="ECO:0000313" key="19">
    <source>
        <dbReference type="Proteomes" id="UP000246077"/>
    </source>
</evidence>
<evidence type="ECO:0000259" key="16">
    <source>
        <dbReference type="Pfam" id="PF00593"/>
    </source>
</evidence>
<keyword evidence="6" id="KW-0408">Iron</keyword>
<dbReference type="EMBL" id="QGLF01000002">
    <property type="protein sequence ID" value="PWR21794.1"/>
    <property type="molecule type" value="Genomic_DNA"/>
</dbReference>
<evidence type="ECO:0000256" key="13">
    <source>
        <dbReference type="RuleBase" id="RU003357"/>
    </source>
</evidence>
<reference evidence="19" key="1">
    <citation type="submission" date="2018-05" db="EMBL/GenBank/DDBJ databases">
        <title>Zavarzinia sp. HR-AS.</title>
        <authorList>
            <person name="Lee Y."/>
            <person name="Jeon C.O."/>
        </authorList>
    </citation>
    <scope>NUCLEOTIDE SEQUENCE [LARGE SCALE GENOMIC DNA]</scope>
    <source>
        <strain evidence="19">DSM 1231</strain>
    </source>
</reference>
<evidence type="ECO:0000256" key="10">
    <source>
        <dbReference type="ARBA" id="ARBA00023237"/>
    </source>
</evidence>
<feature type="signal peptide" evidence="15">
    <location>
        <begin position="1"/>
        <end position="25"/>
    </location>
</feature>
<feature type="domain" description="TonB-dependent receptor-like beta-barrel" evidence="16">
    <location>
        <begin position="238"/>
        <end position="689"/>
    </location>
</feature>
<dbReference type="InterPro" id="IPR010916">
    <property type="entry name" value="TonB_box_CS"/>
</dbReference>
<keyword evidence="9 11" id="KW-0472">Membrane</keyword>
<evidence type="ECO:0000256" key="9">
    <source>
        <dbReference type="ARBA" id="ARBA00023136"/>
    </source>
</evidence>
<name>A0A317E642_9PROT</name>
<keyword evidence="5 11" id="KW-0812">Transmembrane</keyword>
<evidence type="ECO:0000256" key="1">
    <source>
        <dbReference type="ARBA" id="ARBA00004571"/>
    </source>
</evidence>
<dbReference type="InterPro" id="IPR039426">
    <property type="entry name" value="TonB-dep_rcpt-like"/>
</dbReference>
<feature type="domain" description="TonB-dependent receptor plug" evidence="17">
    <location>
        <begin position="53"/>
        <end position="157"/>
    </location>
</feature>
<feature type="chain" id="PRO_5016433773" evidence="15">
    <location>
        <begin position="26"/>
        <end position="757"/>
    </location>
</feature>
<keyword evidence="4" id="KW-0410">Iron transport</keyword>
<feature type="compositionally biased region" description="Low complexity" evidence="14">
    <location>
        <begin position="742"/>
        <end position="757"/>
    </location>
</feature>
<dbReference type="InterPro" id="IPR012910">
    <property type="entry name" value="Plug_dom"/>
</dbReference>
<proteinExistence type="inferred from homology"/>
<organism evidence="18 19">
    <name type="scientific">Zavarzinia compransoris</name>
    <dbReference type="NCBI Taxonomy" id="1264899"/>
    <lineage>
        <taxon>Bacteria</taxon>
        <taxon>Pseudomonadati</taxon>
        <taxon>Pseudomonadota</taxon>
        <taxon>Alphaproteobacteria</taxon>
        <taxon>Rhodospirillales</taxon>
        <taxon>Zavarziniaceae</taxon>
        <taxon>Zavarzinia</taxon>
    </lineage>
</organism>
<dbReference type="Proteomes" id="UP000246077">
    <property type="component" value="Unassembled WGS sequence"/>
</dbReference>
<comment type="similarity">
    <text evidence="11 13">Belongs to the TonB-dependent receptor family.</text>
</comment>
<evidence type="ECO:0000256" key="3">
    <source>
        <dbReference type="ARBA" id="ARBA00022452"/>
    </source>
</evidence>
<dbReference type="OrthoDB" id="7455607at2"/>
<evidence type="ECO:0000256" key="6">
    <source>
        <dbReference type="ARBA" id="ARBA00023004"/>
    </source>
</evidence>
<comment type="subcellular location">
    <subcellularLocation>
        <location evidence="1 11">Cell outer membrane</location>
        <topology evidence="1 11">Multi-pass membrane protein</topology>
    </subcellularLocation>
</comment>
<dbReference type="SUPFAM" id="SSF56935">
    <property type="entry name" value="Porins"/>
    <property type="match status" value="1"/>
</dbReference>
<dbReference type="GO" id="GO:0009279">
    <property type="term" value="C:cell outer membrane"/>
    <property type="evidence" value="ECO:0007669"/>
    <property type="project" value="UniProtKB-SubCell"/>
</dbReference>
<dbReference type="Gene3D" id="2.40.170.20">
    <property type="entry name" value="TonB-dependent receptor, beta-barrel domain"/>
    <property type="match status" value="1"/>
</dbReference>
<evidence type="ECO:0000256" key="5">
    <source>
        <dbReference type="ARBA" id="ARBA00022692"/>
    </source>
</evidence>
<dbReference type="RefSeq" id="WP_109920438.1">
    <property type="nucleotide sequence ID" value="NZ_QGLF01000002.1"/>
</dbReference>
<dbReference type="PANTHER" id="PTHR32552">
    <property type="entry name" value="FERRICHROME IRON RECEPTOR-RELATED"/>
    <property type="match status" value="1"/>
</dbReference>
<dbReference type="AlphaFoldDB" id="A0A317E642"/>
<evidence type="ECO:0000256" key="12">
    <source>
        <dbReference type="PROSITE-ProRule" id="PRU10143"/>
    </source>
</evidence>
<keyword evidence="19" id="KW-1185">Reference proteome</keyword>
<keyword evidence="2 11" id="KW-0813">Transport</keyword>
<evidence type="ECO:0000256" key="4">
    <source>
        <dbReference type="ARBA" id="ARBA00022496"/>
    </source>
</evidence>
<evidence type="ECO:0000259" key="17">
    <source>
        <dbReference type="Pfam" id="PF07715"/>
    </source>
</evidence>
<evidence type="ECO:0000256" key="15">
    <source>
        <dbReference type="SAM" id="SignalP"/>
    </source>
</evidence>
<keyword evidence="8 12" id="KW-0798">TonB box</keyword>
<feature type="short sequence motif" description="TonB box" evidence="12">
    <location>
        <begin position="38"/>
        <end position="44"/>
    </location>
</feature>
<gene>
    <name evidence="18" type="ORF">DKG75_07335</name>
</gene>
<keyword evidence="15" id="KW-0732">Signal</keyword>
<keyword evidence="18" id="KW-0675">Receptor</keyword>
<comment type="caution">
    <text evidence="18">The sequence shown here is derived from an EMBL/GenBank/DDBJ whole genome shotgun (WGS) entry which is preliminary data.</text>
</comment>
<dbReference type="PROSITE" id="PS00430">
    <property type="entry name" value="TONB_DEPENDENT_REC_1"/>
    <property type="match status" value="1"/>
</dbReference>
<keyword evidence="7" id="KW-0406">Ion transport</keyword>
<sequence>MNRSALRPLAAGTALGLVLGSWAFAEENGAAPAEVLDTVTVSATKRDQDEGAMPVAATILQADQIPLSTLDPGAEIARQSPTSNFVDLSRAGEAYMTMRGVATLGSPLNTLDNTVGFSVDGVPTSLSGLAPLLMDVERVEVLRGPQGTAFGRNALAGGINVVTMPADGYGEARLDAETGSDGYSLVQALAGGWLVPERLAGRAVVRYQEFDGDIPNIITGKTEGGADIAAARASLRFTPGEAWTIDLTGGYGRDERDNPAYLLVGAPGFPVSASDTPSLGRRTIGHGTLTVARRFENFTLTSVTGYQDIDILNAGDFSDTLLYGAYLGLPGFLDFIPAALFTNPDQDKIRTAEAEGIFTQEIRANAAKDAPVQWVAGLNYFRSAYEIHRDMKTLLFAVLNGKVDNRIDSETLAGFADLSVPLFETWVLSGGIRIARDEQAFEGRYRSNGYPGTVAAFDQRDEAADTYVTGRVALSRHWADTVMTYASIAWGYASGGFERLTPYAAQGVANTPFRPARAMTVEAGIKAGLLPGLRLDASLFHNDVTDGQLASFDPDTVQIFFANQDYRSYGFEASLVAEPVEGLVLRAGAGFTETRQGAATAESAAAGAARGNKVPMVPTWTVSLGLDYRLPAAGLGLPGAFLVSADYQYVGSRQTDAANSRKLDPYAMVNARLGWAGEHLGFYAFGRNLLDSRPISFAAPFREGVTGAYVGRGRVLGLGMSVAWQGDAAALSARGRPHGDAKGPAPGDRPARGPARG</sequence>
<evidence type="ECO:0000256" key="14">
    <source>
        <dbReference type="SAM" id="MobiDB-lite"/>
    </source>
</evidence>
<keyword evidence="10 11" id="KW-0998">Cell outer membrane</keyword>
<evidence type="ECO:0000256" key="2">
    <source>
        <dbReference type="ARBA" id="ARBA00022448"/>
    </source>
</evidence>
<protein>
    <submittedName>
        <fullName evidence="18">TonB-dependent receptor</fullName>
    </submittedName>
</protein>
<dbReference type="Pfam" id="PF00593">
    <property type="entry name" value="TonB_dep_Rec_b-barrel"/>
    <property type="match status" value="1"/>
</dbReference>
<dbReference type="PROSITE" id="PS52016">
    <property type="entry name" value="TONB_DEPENDENT_REC_3"/>
    <property type="match status" value="1"/>
</dbReference>
<evidence type="ECO:0000256" key="7">
    <source>
        <dbReference type="ARBA" id="ARBA00023065"/>
    </source>
</evidence>
<feature type="region of interest" description="Disordered" evidence="14">
    <location>
        <begin position="731"/>
        <end position="757"/>
    </location>
</feature>
<dbReference type="GO" id="GO:0006826">
    <property type="term" value="P:iron ion transport"/>
    <property type="evidence" value="ECO:0007669"/>
    <property type="project" value="UniProtKB-KW"/>
</dbReference>